<dbReference type="EMBL" id="NGKA01000008">
    <property type="protein sequence ID" value="RSU12206.1"/>
    <property type="molecule type" value="Genomic_DNA"/>
</dbReference>
<evidence type="ECO:0000259" key="2">
    <source>
        <dbReference type="Pfam" id="PF20609"/>
    </source>
</evidence>
<dbReference type="InterPro" id="IPR027994">
    <property type="entry name" value="WxL_dom"/>
</dbReference>
<dbReference type="OrthoDB" id="2186553at2"/>
<accession>A0A430AVY3</accession>
<evidence type="ECO:0000259" key="1">
    <source>
        <dbReference type="Pfam" id="PF13731"/>
    </source>
</evidence>
<evidence type="ECO:0000313" key="3">
    <source>
        <dbReference type="EMBL" id="RSU12206.1"/>
    </source>
</evidence>
<dbReference type="AlphaFoldDB" id="A0A430AVY3"/>
<name>A0A430AVY3_9ENTE</name>
<gene>
    <name evidence="3" type="ORF">CBF29_06300</name>
</gene>
<dbReference type="InterPro" id="IPR046762">
    <property type="entry name" value="pAdhesive_17"/>
</dbReference>
<dbReference type="Proteomes" id="UP000287605">
    <property type="component" value="Unassembled WGS sequence"/>
</dbReference>
<comment type="caution">
    <text evidence="3">The sequence shown here is derived from an EMBL/GenBank/DDBJ whole genome shotgun (WGS) entry which is preliminary data.</text>
</comment>
<reference evidence="3 4" key="1">
    <citation type="submission" date="2017-05" db="EMBL/GenBank/DDBJ databases">
        <title>Vagococcus spp. assemblies.</title>
        <authorList>
            <person name="Gulvik C.A."/>
        </authorList>
    </citation>
    <scope>NUCLEOTIDE SEQUENCE [LARGE SCALE GENOMIC DNA]</scope>
    <source>
        <strain evidence="3 4">CCUG 51432</strain>
    </source>
</reference>
<dbReference type="Pfam" id="PF20609">
    <property type="entry name" value="pAdhesive_17"/>
    <property type="match status" value="1"/>
</dbReference>
<protein>
    <submittedName>
        <fullName evidence="3">Uncharacterized protein</fullName>
    </submittedName>
</protein>
<feature type="domain" description="WxL" evidence="1">
    <location>
        <begin position="321"/>
        <end position="474"/>
    </location>
</feature>
<evidence type="ECO:0000313" key="4">
    <source>
        <dbReference type="Proteomes" id="UP000287605"/>
    </source>
</evidence>
<feature type="domain" description="Putative adhesive" evidence="2">
    <location>
        <begin position="37"/>
        <end position="307"/>
    </location>
</feature>
<dbReference type="RefSeq" id="WP_126808585.1">
    <property type="nucleotide sequence ID" value="NZ_NGKA01000008.1"/>
</dbReference>
<keyword evidence="4" id="KW-1185">Reference proteome</keyword>
<organism evidence="3 4">
    <name type="scientific">Vagococcus elongatus</name>
    <dbReference type="NCBI Taxonomy" id="180344"/>
    <lineage>
        <taxon>Bacteria</taxon>
        <taxon>Bacillati</taxon>
        <taxon>Bacillota</taxon>
        <taxon>Bacilli</taxon>
        <taxon>Lactobacillales</taxon>
        <taxon>Enterococcaceae</taxon>
        <taxon>Vagococcus</taxon>
    </lineage>
</organism>
<proteinExistence type="predicted"/>
<dbReference type="Pfam" id="PF13731">
    <property type="entry name" value="WxL"/>
    <property type="match status" value="1"/>
</dbReference>
<sequence length="474" mass="52143">MITLLSDEKKKKIVVVFLLLLISNIFLLSSISYAQTSLIGIELFTNQVSTNNSNSTYQAPLIFDPISNKKNVDFKVTGQALTDVNILNGQKQVILVIPEELIGEVSPNGQAKIEVDVLLSEKAPVIGGLLGTISKLLKDILGILGLVLPISKQISALLDRLFNLGRLSYTADILNHGSYLLIDYETGLVSAIIHNLQGVVVELQNILKGLSGNILIGALIGPLTTAINNLSNALANPSAELLDSLANASILSNTEVVFPTTINKPQHDIYGDINGISKKDFHMHIVQTEVIELDVFKDSNSLSSIYLKALKQESYSDMALPTNLNFGKHTIQTLNNEEWIATSTGEQEDAPTTGKISLTDTTSGEKNWQIKVKQTSNWKNQQSALQNSILKLYGGELTYTGFEDTDINYPFTNTADYLEITDQNEKVLLELNTLDRRGSLQFDIKTFKLFIPKNLKKDEGVYQAQFIWTASNGP</sequence>